<name>A0A9P6GMN9_9PLEO</name>
<dbReference type="SUPFAM" id="SSF69065">
    <property type="entry name" value="RNase III domain-like"/>
    <property type="match status" value="2"/>
</dbReference>
<accession>A0A9P6GMN9</accession>
<dbReference type="GO" id="GO:0004386">
    <property type="term" value="F:helicase activity"/>
    <property type="evidence" value="ECO:0007669"/>
    <property type="project" value="UniProtKB-KW"/>
</dbReference>
<dbReference type="PANTHER" id="PTHR14950">
    <property type="entry name" value="DICER-RELATED"/>
    <property type="match status" value="1"/>
</dbReference>
<dbReference type="PANTHER" id="PTHR14950:SF37">
    <property type="entry name" value="ENDORIBONUCLEASE DICER"/>
    <property type="match status" value="1"/>
</dbReference>
<dbReference type="CDD" id="cd18034">
    <property type="entry name" value="DEXHc_dicer"/>
    <property type="match status" value="1"/>
</dbReference>
<dbReference type="GO" id="GO:0005737">
    <property type="term" value="C:cytoplasm"/>
    <property type="evidence" value="ECO:0007669"/>
    <property type="project" value="TreeGrafter"/>
</dbReference>
<keyword evidence="5" id="KW-0677">Repeat</keyword>
<evidence type="ECO:0000256" key="5">
    <source>
        <dbReference type="ARBA" id="ARBA00022737"/>
    </source>
</evidence>
<dbReference type="Gene3D" id="3.40.50.300">
    <property type="entry name" value="P-loop containing nucleotide triphosphate hydrolases"/>
    <property type="match status" value="2"/>
</dbReference>
<dbReference type="GO" id="GO:0046872">
    <property type="term" value="F:metal ion binding"/>
    <property type="evidence" value="ECO:0007669"/>
    <property type="project" value="UniProtKB-KW"/>
</dbReference>
<keyword evidence="4" id="KW-0479">Metal-binding</keyword>
<dbReference type="InterPro" id="IPR011545">
    <property type="entry name" value="DEAD/DEAH_box_helicase_dom"/>
</dbReference>
<dbReference type="SMART" id="SM00487">
    <property type="entry name" value="DEXDc"/>
    <property type="match status" value="1"/>
</dbReference>
<dbReference type="GO" id="GO:0051607">
    <property type="term" value="P:defense response to virus"/>
    <property type="evidence" value="ECO:0007669"/>
    <property type="project" value="UniProtKB-KW"/>
</dbReference>
<dbReference type="EMBL" id="WJXW01000003">
    <property type="protein sequence ID" value="KAF9737893.1"/>
    <property type="molecule type" value="Genomic_DNA"/>
</dbReference>
<reference evidence="20" key="1">
    <citation type="journal article" date="2020" name="Mol. Plant Microbe Interact.">
        <title>Genome Sequence of the Biocontrol Agent Coniothyrium minitans strain Conio (IMI 134523).</title>
        <authorList>
            <person name="Patel D."/>
            <person name="Shittu T.A."/>
            <person name="Baroncelli R."/>
            <person name="Muthumeenakshi S."/>
            <person name="Osborne T.H."/>
            <person name="Janganan T.K."/>
            <person name="Sreenivasaprasad S."/>
        </authorList>
    </citation>
    <scope>NUCLEOTIDE SEQUENCE</scope>
    <source>
        <strain evidence="20">Conio</strain>
    </source>
</reference>
<comment type="cofactor">
    <cofactor evidence="1">
        <name>Mn(2+)</name>
        <dbReference type="ChEBI" id="CHEBI:29035"/>
    </cofactor>
</comment>
<dbReference type="SUPFAM" id="SSF54768">
    <property type="entry name" value="dsRNA-binding domain-like"/>
    <property type="match status" value="1"/>
</dbReference>
<sequence>MELVNGLQDKDAPIDQHVEHAEIRLRTYQAEMLEASLKENIIVVQDTGSGKTHIALARTASELETCDSNKLVWFLAPNVALCEQQFKVFKSSLPAYGIQLLTGNDNVDHWTDQRTWDAVLANVRIVVSTHKVLLDACDHGFVQMSKLALLIFDEAHHCTGKHPANILLADHYLPRLREGVYLPKILGLTASPVMKAKVNDEALEVIERNLNAITKTPKIHRSELLRFVHKPQLIRVSYAPTVEMDSPMFAELISQLLNYDIHSDPYVLDLVNNPNKHHNASKKLEDAYFKHTTYSLNELKTLVAKHKTTTAELGPSVADWCLQQAIARFRKRNHSSDQLLDLSHAEMDHLLKILDRLPLPTDYASGPMSLDKLSHKVETLVNLLASEANPSLTGLIFVEQRVWVAALAEIISIHPKLQGKLNIGTFVGSSVSSKRKSSIATMIEPKNQQDTLDKLRNGDINLIIATTVLEEGIDVSACHLVICFESPKNLKSFVQRRGRARRMESKYIIFSPGGVGDRAPTTWEMLEQEMKNAYEDDLRRVKTAEQREMVHEVGERFYRVASTGALLTLDNAVPHLNHFCALLSSDPYVDTRPQFGFEDESGNIAAEVTLPLAVDPTLRVVRSLQTWRTERMAAKDVAFEAYKMLHKNGLVSNNLLPVKEEEDAVAAEFQKSDRTASMIEISPTLDPWLHIATCWEQNQHRYYRTTLEFQGMQEQPFYMNFYLTVQLPAVPDFTLFWNESKRITVRSHRQQEVTLSANELSTMRYITQTILDSAHGTRIYKSRCDFLWLLVPSDASQSSWDLDKLLKWKLDAVGCFEALYVLSLGKTDLSRWGQIKVKGDERKWLPISIDLHTEDSASVPTPKLRVSRVPKRRDFLYPVPKRQRENEAYTRIEEFPISECFVDMVPVSHSVCAMLMPAILYRYEMYLTTDSLRLGLLAPLKFHEVDHLPLLIQALTSSSTGDIAHYQRLEFFGDCIVKFIASVHLMASHLRKPESFLTGRKGKIVSNGFFARATLACGLDRFIIRKRFTGAKWRPRYAGEVLYNDTTPTPSKISSKSLADVIESLVGASYLIGSFHKALTCMQTLLPIETWTPVPDANRILYDAVPADVTITNLATVEKLIGYTFTKKMALLEALTHASYRGPLENCSYERLEFLGDAVLDYIISRRLYAHAPELGHAKMHGIRTAMANAAFLAFRMFETTVPEERTIPPDMHTEVHHRCLWQFLRSDAAALVATRDAAVAQYDAAKDAIRHGLQHEKAFPWHVLALTDSPKFLSDIVESVLGAVYVDSRGDIAACEVFVGHLGILECLDRILRDEVDCLHPKERLGILAVEKGVQYVPVSEDDVSSGMKRIYRCQVRVGGVDVGGVVAGVKRLNAETVAAWEACKVLKARNEMVGDAAGDLDTERAVEDQSGDEVWFFTEDGGVTLSDE</sequence>
<evidence type="ECO:0000256" key="9">
    <source>
        <dbReference type="ARBA" id="ARBA00022840"/>
    </source>
</evidence>
<dbReference type="InterPro" id="IPR027417">
    <property type="entry name" value="P-loop_NTPase"/>
</dbReference>
<dbReference type="GO" id="GO:0004525">
    <property type="term" value="F:ribonuclease III activity"/>
    <property type="evidence" value="ECO:0007669"/>
    <property type="project" value="InterPro"/>
</dbReference>
<comment type="caution">
    <text evidence="20">The sequence shown here is derived from an EMBL/GenBank/DDBJ whole genome shotgun (WGS) entry which is preliminary data.</text>
</comment>
<evidence type="ECO:0000256" key="2">
    <source>
        <dbReference type="ARBA" id="ARBA00001946"/>
    </source>
</evidence>
<evidence type="ECO:0000256" key="10">
    <source>
        <dbReference type="ARBA" id="ARBA00022842"/>
    </source>
</evidence>
<dbReference type="InterPro" id="IPR001650">
    <property type="entry name" value="Helicase_C-like"/>
</dbReference>
<evidence type="ECO:0000259" key="18">
    <source>
        <dbReference type="PROSITE" id="PS51194"/>
    </source>
</evidence>
<comment type="similarity">
    <text evidence="15">Belongs to the helicase family. Dicer subfamily.</text>
</comment>
<dbReference type="GO" id="GO:0030422">
    <property type="term" value="P:siRNA processing"/>
    <property type="evidence" value="ECO:0007669"/>
    <property type="project" value="TreeGrafter"/>
</dbReference>
<dbReference type="Pfam" id="PF03368">
    <property type="entry name" value="Dicer_dimer"/>
    <property type="match status" value="1"/>
</dbReference>
<keyword evidence="9" id="KW-0067">ATP-binding</keyword>
<dbReference type="SUPFAM" id="SSF52540">
    <property type="entry name" value="P-loop containing nucleoside triphosphate hydrolases"/>
    <property type="match status" value="1"/>
</dbReference>
<evidence type="ECO:0000256" key="11">
    <source>
        <dbReference type="ARBA" id="ARBA00022884"/>
    </source>
</evidence>
<feature type="domain" description="Dicer dsRNA-binding fold" evidence="19">
    <location>
        <begin position="572"/>
        <end position="665"/>
    </location>
</feature>
<evidence type="ECO:0000313" key="20">
    <source>
        <dbReference type="EMBL" id="KAF9737893.1"/>
    </source>
</evidence>
<feature type="domain" description="Helicase ATP-binding" evidence="17">
    <location>
        <begin position="32"/>
        <end position="210"/>
    </location>
</feature>
<keyword evidence="10" id="KW-0460">Magnesium</keyword>
<keyword evidence="7" id="KW-0378">Hydrolase</keyword>
<evidence type="ECO:0000259" key="19">
    <source>
        <dbReference type="PROSITE" id="PS51327"/>
    </source>
</evidence>
<dbReference type="FunFam" id="3.40.50.300:FF:001669">
    <property type="entry name" value="Dicer-like protein 1"/>
    <property type="match status" value="1"/>
</dbReference>
<evidence type="ECO:0000256" key="12">
    <source>
        <dbReference type="ARBA" id="ARBA00023118"/>
    </source>
</evidence>
<keyword evidence="12" id="KW-0051">Antiviral defense</keyword>
<dbReference type="FunFam" id="1.10.1520.10:FF:000032">
    <property type="entry name" value="Dicer-like protein 2"/>
    <property type="match status" value="1"/>
</dbReference>
<dbReference type="InterPro" id="IPR000999">
    <property type="entry name" value="RNase_III_dom"/>
</dbReference>
<feature type="domain" description="RNase III" evidence="16">
    <location>
        <begin position="1114"/>
        <end position="1290"/>
    </location>
</feature>
<dbReference type="InterPro" id="IPR005034">
    <property type="entry name" value="Dicer_dimerisation"/>
</dbReference>
<keyword evidence="11 15" id="KW-0694">RNA-binding</keyword>
<evidence type="ECO:0000256" key="14">
    <source>
        <dbReference type="ARBA" id="ARBA00025403"/>
    </source>
</evidence>
<protein>
    <submittedName>
        <fullName evidence="20">RNase3 domain-containing protein</fullName>
    </submittedName>
</protein>
<dbReference type="PROSITE" id="PS51194">
    <property type="entry name" value="HELICASE_CTER"/>
    <property type="match status" value="1"/>
</dbReference>
<proteinExistence type="inferred from homology"/>
<comment type="cofactor">
    <cofactor evidence="2">
        <name>Mg(2+)</name>
        <dbReference type="ChEBI" id="CHEBI:18420"/>
    </cofactor>
</comment>
<dbReference type="SMART" id="SM00535">
    <property type="entry name" value="RIBOc"/>
    <property type="match status" value="2"/>
</dbReference>
<evidence type="ECO:0000259" key="17">
    <source>
        <dbReference type="PROSITE" id="PS51192"/>
    </source>
</evidence>
<keyword evidence="6" id="KW-0547">Nucleotide-binding</keyword>
<dbReference type="InterPro" id="IPR014001">
    <property type="entry name" value="Helicase_ATP-bd"/>
</dbReference>
<dbReference type="Proteomes" id="UP000756921">
    <property type="component" value="Unassembled WGS sequence"/>
</dbReference>
<dbReference type="InterPro" id="IPR036389">
    <property type="entry name" value="RNase_III_sf"/>
</dbReference>
<evidence type="ECO:0000256" key="13">
    <source>
        <dbReference type="ARBA" id="ARBA00023211"/>
    </source>
</evidence>
<gene>
    <name evidence="20" type="ORF">PMIN01_03176</name>
</gene>
<organism evidence="20 21">
    <name type="scientific">Paraphaeosphaeria minitans</name>
    <dbReference type="NCBI Taxonomy" id="565426"/>
    <lineage>
        <taxon>Eukaryota</taxon>
        <taxon>Fungi</taxon>
        <taxon>Dikarya</taxon>
        <taxon>Ascomycota</taxon>
        <taxon>Pezizomycotina</taxon>
        <taxon>Dothideomycetes</taxon>
        <taxon>Pleosporomycetidae</taxon>
        <taxon>Pleosporales</taxon>
        <taxon>Massarineae</taxon>
        <taxon>Didymosphaeriaceae</taxon>
        <taxon>Paraphaeosphaeria</taxon>
    </lineage>
</organism>
<keyword evidence="21" id="KW-1185">Reference proteome</keyword>
<dbReference type="Pfam" id="PF00271">
    <property type="entry name" value="Helicase_C"/>
    <property type="match status" value="1"/>
</dbReference>
<dbReference type="Gene3D" id="1.10.1520.10">
    <property type="entry name" value="Ribonuclease III domain"/>
    <property type="match status" value="2"/>
</dbReference>
<evidence type="ECO:0000259" key="16">
    <source>
        <dbReference type="PROSITE" id="PS50142"/>
    </source>
</evidence>
<dbReference type="PROSITE" id="PS00517">
    <property type="entry name" value="RNASE_3_1"/>
    <property type="match status" value="1"/>
</dbReference>
<evidence type="ECO:0000256" key="15">
    <source>
        <dbReference type="PROSITE-ProRule" id="PRU00657"/>
    </source>
</evidence>
<keyword evidence="13" id="KW-0464">Manganese</keyword>
<dbReference type="GO" id="GO:0050688">
    <property type="term" value="P:regulation of defense response to virus"/>
    <property type="evidence" value="ECO:0007669"/>
    <property type="project" value="UniProtKB-KW"/>
</dbReference>
<dbReference type="Pfam" id="PF00636">
    <property type="entry name" value="Ribonuclease_3"/>
    <property type="match status" value="2"/>
</dbReference>
<evidence type="ECO:0000256" key="8">
    <source>
        <dbReference type="ARBA" id="ARBA00022806"/>
    </source>
</evidence>
<dbReference type="GO" id="GO:0005634">
    <property type="term" value="C:nucleus"/>
    <property type="evidence" value="ECO:0007669"/>
    <property type="project" value="TreeGrafter"/>
</dbReference>
<dbReference type="OrthoDB" id="416741at2759"/>
<evidence type="ECO:0000256" key="7">
    <source>
        <dbReference type="ARBA" id="ARBA00022801"/>
    </source>
</evidence>
<dbReference type="PROSITE" id="PS51192">
    <property type="entry name" value="HELICASE_ATP_BIND_1"/>
    <property type="match status" value="1"/>
</dbReference>
<keyword evidence="3" id="KW-0930">Antiviral protein</keyword>
<dbReference type="InterPro" id="IPR038248">
    <property type="entry name" value="Dicer_dimer_sf"/>
</dbReference>
<evidence type="ECO:0000256" key="6">
    <source>
        <dbReference type="ARBA" id="ARBA00022741"/>
    </source>
</evidence>
<dbReference type="PROSITE" id="PS51327">
    <property type="entry name" value="DICER_DSRBF"/>
    <property type="match status" value="1"/>
</dbReference>
<feature type="domain" description="RNase III" evidence="16">
    <location>
        <begin position="940"/>
        <end position="1074"/>
    </location>
</feature>
<evidence type="ECO:0000256" key="1">
    <source>
        <dbReference type="ARBA" id="ARBA00001936"/>
    </source>
</evidence>
<dbReference type="Gene3D" id="3.30.160.380">
    <property type="entry name" value="Dicer dimerisation domain"/>
    <property type="match status" value="1"/>
</dbReference>
<evidence type="ECO:0000256" key="4">
    <source>
        <dbReference type="ARBA" id="ARBA00022723"/>
    </source>
</evidence>
<evidence type="ECO:0000313" key="21">
    <source>
        <dbReference type="Proteomes" id="UP000756921"/>
    </source>
</evidence>
<dbReference type="GO" id="GO:0003723">
    <property type="term" value="F:RNA binding"/>
    <property type="evidence" value="ECO:0007669"/>
    <property type="project" value="UniProtKB-UniRule"/>
</dbReference>
<evidence type="ECO:0000256" key="3">
    <source>
        <dbReference type="ARBA" id="ARBA00022721"/>
    </source>
</evidence>
<comment type="function">
    <text evidence="14">Dicer-like endonuclease involved in cleaving double-stranded RNA in the RNA interference (RNAi) pathway. Produces 21 to 25 bp dsRNAs (siRNAs) which target the selective destruction of homologous RNAs leading to sequence-specific suppression of gene expression, called post-transcriptional gene silencing (PTGS). Part of a broad host defense response against viral infection and transposons.</text>
</comment>
<dbReference type="SMART" id="SM00490">
    <property type="entry name" value="HELICc"/>
    <property type="match status" value="1"/>
</dbReference>
<keyword evidence="8" id="KW-0347">Helicase</keyword>
<dbReference type="CDD" id="cd18802">
    <property type="entry name" value="SF2_C_dicer"/>
    <property type="match status" value="1"/>
</dbReference>
<dbReference type="PROSITE" id="PS50142">
    <property type="entry name" value="RNASE_3_2"/>
    <property type="match status" value="2"/>
</dbReference>
<dbReference type="CDD" id="cd00593">
    <property type="entry name" value="RIBOc"/>
    <property type="match status" value="2"/>
</dbReference>
<dbReference type="Pfam" id="PF00270">
    <property type="entry name" value="DEAD"/>
    <property type="match status" value="1"/>
</dbReference>
<feature type="domain" description="Helicase C-terminal" evidence="18">
    <location>
        <begin position="376"/>
        <end position="549"/>
    </location>
</feature>
<dbReference type="GO" id="GO:0005524">
    <property type="term" value="F:ATP binding"/>
    <property type="evidence" value="ECO:0007669"/>
    <property type="project" value="UniProtKB-KW"/>
</dbReference>